<dbReference type="EnsemblMetazoa" id="AMIN010593-RA">
    <property type="protein sequence ID" value="AMIN010593-PA"/>
    <property type="gene ID" value="AMIN010593"/>
</dbReference>
<dbReference type="AlphaFoldDB" id="A0A182WJN9"/>
<proteinExistence type="predicted"/>
<reference evidence="3" key="1">
    <citation type="submission" date="2013-03" db="EMBL/GenBank/DDBJ databases">
        <title>The Genome Sequence of Anopheles minimus MINIMUS1.</title>
        <authorList>
            <consortium name="The Broad Institute Genomics Platform"/>
            <person name="Neafsey D.E."/>
            <person name="Walton C."/>
            <person name="Walker B."/>
            <person name="Young S.K."/>
            <person name="Zeng Q."/>
            <person name="Gargeya S."/>
            <person name="Fitzgerald M."/>
            <person name="Haas B."/>
            <person name="Abouelleil A."/>
            <person name="Allen A.W."/>
            <person name="Alvarado L."/>
            <person name="Arachchi H.M."/>
            <person name="Berlin A.M."/>
            <person name="Chapman S.B."/>
            <person name="Gainer-Dewar J."/>
            <person name="Goldberg J."/>
            <person name="Griggs A."/>
            <person name="Gujja S."/>
            <person name="Hansen M."/>
            <person name="Howarth C."/>
            <person name="Imamovic A."/>
            <person name="Ireland A."/>
            <person name="Larimer J."/>
            <person name="McCowan C."/>
            <person name="Murphy C."/>
            <person name="Pearson M."/>
            <person name="Poon T.W."/>
            <person name="Priest M."/>
            <person name="Roberts A."/>
            <person name="Saif S."/>
            <person name="Shea T."/>
            <person name="Sisk P."/>
            <person name="Sykes S."/>
            <person name="Wortman J."/>
            <person name="Nusbaum C."/>
            <person name="Birren B."/>
        </authorList>
    </citation>
    <scope>NUCLEOTIDE SEQUENCE [LARGE SCALE GENOMIC DNA]</scope>
    <source>
        <strain evidence="3">MINIMUS1</strain>
    </source>
</reference>
<evidence type="ECO:0000256" key="1">
    <source>
        <dbReference type="SAM" id="Phobius"/>
    </source>
</evidence>
<evidence type="ECO:0000313" key="2">
    <source>
        <dbReference type="EnsemblMetazoa" id="AMIN010593-PA"/>
    </source>
</evidence>
<feature type="transmembrane region" description="Helical" evidence="1">
    <location>
        <begin position="7"/>
        <end position="26"/>
    </location>
</feature>
<organism evidence="2 3">
    <name type="scientific">Anopheles minimus</name>
    <dbReference type="NCBI Taxonomy" id="112268"/>
    <lineage>
        <taxon>Eukaryota</taxon>
        <taxon>Metazoa</taxon>
        <taxon>Ecdysozoa</taxon>
        <taxon>Arthropoda</taxon>
        <taxon>Hexapoda</taxon>
        <taxon>Insecta</taxon>
        <taxon>Pterygota</taxon>
        <taxon>Neoptera</taxon>
        <taxon>Endopterygota</taxon>
        <taxon>Diptera</taxon>
        <taxon>Nematocera</taxon>
        <taxon>Culicoidea</taxon>
        <taxon>Culicidae</taxon>
        <taxon>Anophelinae</taxon>
        <taxon>Anopheles</taxon>
    </lineage>
</organism>
<keyword evidence="1" id="KW-0472">Membrane</keyword>
<sequence length="65" mass="7162">MEEQSMLISSTPLPFAFTLWMLLLFMFGLEEVVWLLLLLAPAGVTVSCDLRDGGMTASTLATFSF</sequence>
<keyword evidence="1" id="KW-0812">Transmembrane</keyword>
<evidence type="ECO:0000313" key="3">
    <source>
        <dbReference type="Proteomes" id="UP000075920"/>
    </source>
</evidence>
<keyword evidence="1" id="KW-1133">Transmembrane helix</keyword>
<keyword evidence="3" id="KW-1185">Reference proteome</keyword>
<dbReference type="Proteomes" id="UP000075920">
    <property type="component" value="Unassembled WGS sequence"/>
</dbReference>
<protein>
    <submittedName>
        <fullName evidence="2">Uncharacterized protein</fullName>
    </submittedName>
</protein>
<name>A0A182WJN9_9DIPT</name>
<dbReference type="VEuPathDB" id="VectorBase:AMIN010593"/>
<reference evidence="2" key="2">
    <citation type="submission" date="2020-05" db="UniProtKB">
        <authorList>
            <consortium name="EnsemblMetazoa"/>
        </authorList>
    </citation>
    <scope>IDENTIFICATION</scope>
    <source>
        <strain evidence="2">MINIMUS1</strain>
    </source>
</reference>
<accession>A0A182WJN9</accession>